<evidence type="ECO:0008006" key="5">
    <source>
        <dbReference type="Google" id="ProtNLM"/>
    </source>
</evidence>
<dbReference type="Proteomes" id="UP000284598">
    <property type="component" value="Unassembled WGS sequence"/>
</dbReference>
<comment type="caution">
    <text evidence="1">The sequence shown here is derived from an EMBL/GenBank/DDBJ whole genome shotgun (WGS) entry which is preliminary data.</text>
</comment>
<dbReference type="EMBL" id="QSFO01000001">
    <property type="protein sequence ID" value="RHA57427.1"/>
    <property type="molecule type" value="Genomic_DNA"/>
</dbReference>
<evidence type="ECO:0000313" key="2">
    <source>
        <dbReference type="EMBL" id="RHA57427.1"/>
    </source>
</evidence>
<evidence type="ECO:0000313" key="1">
    <source>
        <dbReference type="EMBL" id="RHA20108.1"/>
    </source>
</evidence>
<dbReference type="PANTHER" id="PTHR41248">
    <property type="entry name" value="NORD PROTEIN"/>
    <property type="match status" value="1"/>
</dbReference>
<evidence type="ECO:0000313" key="3">
    <source>
        <dbReference type="Proteomes" id="UP000284598"/>
    </source>
</evidence>
<dbReference type="SUPFAM" id="SSF53300">
    <property type="entry name" value="vWA-like"/>
    <property type="match status" value="1"/>
</dbReference>
<dbReference type="Proteomes" id="UP000284779">
    <property type="component" value="Unassembled WGS sequence"/>
</dbReference>
<dbReference type="InterPro" id="IPR036465">
    <property type="entry name" value="vWFA_dom_sf"/>
</dbReference>
<gene>
    <name evidence="2" type="ORF">DW929_00930</name>
    <name evidence="1" type="ORF">DW944_02920</name>
</gene>
<dbReference type="EMBL" id="QSFD01000002">
    <property type="protein sequence ID" value="RHA20108.1"/>
    <property type="molecule type" value="Genomic_DNA"/>
</dbReference>
<dbReference type="Gene3D" id="3.40.50.410">
    <property type="entry name" value="von Willebrand factor, type A domain"/>
    <property type="match status" value="1"/>
</dbReference>
<dbReference type="PANTHER" id="PTHR41248:SF1">
    <property type="entry name" value="NORD PROTEIN"/>
    <property type="match status" value="1"/>
</dbReference>
<proteinExistence type="predicted"/>
<evidence type="ECO:0000313" key="4">
    <source>
        <dbReference type="Proteomes" id="UP000284779"/>
    </source>
</evidence>
<keyword evidence="4" id="KW-1185">Reference proteome</keyword>
<reference evidence="3 4" key="1">
    <citation type="submission" date="2018-08" db="EMBL/GenBank/DDBJ databases">
        <title>A genome reference for cultivated species of the human gut microbiota.</title>
        <authorList>
            <person name="Zou Y."/>
            <person name="Xue W."/>
            <person name="Luo G."/>
        </authorList>
    </citation>
    <scope>NUCLEOTIDE SEQUENCE [LARGE SCALE GENOMIC DNA]</scope>
    <source>
        <strain evidence="2 3">AM43-2</strain>
        <strain evidence="1 4">AM44-11BH</strain>
    </source>
</reference>
<dbReference type="AlphaFoldDB" id="A0A413RBW8"/>
<organism evidence="1 4">
    <name type="scientific">Eubacterium ventriosum</name>
    <dbReference type="NCBI Taxonomy" id="39496"/>
    <lineage>
        <taxon>Bacteria</taxon>
        <taxon>Bacillati</taxon>
        <taxon>Bacillota</taxon>
        <taxon>Clostridia</taxon>
        <taxon>Eubacteriales</taxon>
        <taxon>Eubacteriaceae</taxon>
        <taxon>Eubacterium</taxon>
    </lineage>
</organism>
<name>A0A413RBW8_9FIRM</name>
<dbReference type="InterPro" id="IPR051928">
    <property type="entry name" value="NorD/CobT"/>
</dbReference>
<protein>
    <recommendedName>
        <fullName evidence="5">Nitric oxide reductase activation protein</fullName>
    </recommendedName>
</protein>
<sequence length="580" mass="67224">MEADIREIKRAKNFIWASAEDYELNPLYLAFSPDGKADTYLNIIIGLSYKWYDGSQLEEFFNMLGGKDKELFEGLFWIGLEKVLFKKEKDYRMALTDLRVEYAKETVRRFKKYTDNSLIEKIRYGYCRQILGKESNLSAEEEELLSEFDFSNDMTTEQIIGKTKKILSEKFSYTPSLKKNKEGVYFLQKVLSPFRSVGKVSATYVRTKKYDDPTGFNEGKTGVLKKGKSYLLQFSLNGNPKYALEYVQATFGKNMYNDFENQRIEEKLCTGKHKESHLLFTKGEKYNLKEQSRELPKKEIKEILEFRRECKNQYEKNKDYFEKNRPVYKNSINRLSEKLRITLDSEREIFPSMSNHGKINGGKIWQALYVDNPRVFEKKEQEDKSGFSVDIMIDGSSSRKNSQEFIAAQVYVLAKSLERCNIPCQIYSYCSIRGYTVLRIFKDYSEQKAGKEIFKYVAAGNNRDGLALKGAGHLMEHSPKGKRILVVLTDASPQDDQSATEGAFYKNNEYTDELAIKDTEKEIHNLKSNNIQVIGIFMGSERGTIAAKEIFGKDFVKIETIHQFSDTVGRILQEKIRNIN</sequence>
<accession>A0A413RBW8</accession>
<dbReference type="RefSeq" id="WP_117969627.1">
    <property type="nucleotide sequence ID" value="NZ_CAUBDO010000006.1"/>
</dbReference>